<comment type="caution">
    <text evidence="2">The sequence shown here is derived from an EMBL/GenBank/DDBJ whole genome shotgun (WGS) entry which is preliminary data.</text>
</comment>
<keyword evidence="3" id="KW-1185">Reference proteome</keyword>
<evidence type="ECO:0000256" key="1">
    <source>
        <dbReference type="SAM" id="MobiDB-lite"/>
    </source>
</evidence>
<organism evidence="2 3">
    <name type="scientific">Parasponia andersonii</name>
    <name type="common">Sponia andersonii</name>
    <dbReference type="NCBI Taxonomy" id="3476"/>
    <lineage>
        <taxon>Eukaryota</taxon>
        <taxon>Viridiplantae</taxon>
        <taxon>Streptophyta</taxon>
        <taxon>Embryophyta</taxon>
        <taxon>Tracheophyta</taxon>
        <taxon>Spermatophyta</taxon>
        <taxon>Magnoliopsida</taxon>
        <taxon>eudicotyledons</taxon>
        <taxon>Gunneridae</taxon>
        <taxon>Pentapetalae</taxon>
        <taxon>rosids</taxon>
        <taxon>fabids</taxon>
        <taxon>Rosales</taxon>
        <taxon>Cannabaceae</taxon>
        <taxon>Parasponia</taxon>
    </lineage>
</organism>
<accession>A0A2P5BUL6</accession>
<dbReference type="Proteomes" id="UP000237105">
    <property type="component" value="Unassembled WGS sequence"/>
</dbReference>
<name>A0A2P5BUL6_PARAD</name>
<evidence type="ECO:0000313" key="2">
    <source>
        <dbReference type="EMBL" id="PON52483.1"/>
    </source>
</evidence>
<protein>
    <submittedName>
        <fullName evidence="2">Uncharacterized protein</fullName>
    </submittedName>
</protein>
<gene>
    <name evidence="2" type="ORF">PanWU01x14_208810</name>
</gene>
<reference evidence="3" key="1">
    <citation type="submission" date="2016-06" db="EMBL/GenBank/DDBJ databases">
        <title>Parallel loss of symbiosis genes in relatives of nitrogen-fixing non-legume Parasponia.</title>
        <authorList>
            <person name="Van Velzen R."/>
            <person name="Holmer R."/>
            <person name="Bu F."/>
            <person name="Rutten L."/>
            <person name="Van Zeijl A."/>
            <person name="Liu W."/>
            <person name="Santuari L."/>
            <person name="Cao Q."/>
            <person name="Sharma T."/>
            <person name="Shen D."/>
            <person name="Roswanjaya Y."/>
            <person name="Wardhani T."/>
            <person name="Kalhor M.S."/>
            <person name="Jansen J."/>
            <person name="Van den Hoogen J."/>
            <person name="Gungor B."/>
            <person name="Hartog M."/>
            <person name="Hontelez J."/>
            <person name="Verver J."/>
            <person name="Yang W.-C."/>
            <person name="Schijlen E."/>
            <person name="Repin R."/>
            <person name="Schilthuizen M."/>
            <person name="Schranz E."/>
            <person name="Heidstra R."/>
            <person name="Miyata K."/>
            <person name="Fedorova E."/>
            <person name="Kohlen W."/>
            <person name="Bisseling T."/>
            <person name="Smit S."/>
            <person name="Geurts R."/>
        </authorList>
    </citation>
    <scope>NUCLEOTIDE SEQUENCE [LARGE SCALE GENOMIC DNA]</scope>
    <source>
        <strain evidence="3">cv. WU1-14</strain>
    </source>
</reference>
<dbReference type="AlphaFoldDB" id="A0A2P5BUL6"/>
<sequence>GSGPYRPRPGFSQSPRPFFPSPPSPSTSLRQLTRRDPSQLRSPLPDSFFEVQTTVAALAFS</sequence>
<proteinExistence type="predicted"/>
<feature type="region of interest" description="Disordered" evidence="1">
    <location>
        <begin position="1"/>
        <end position="45"/>
    </location>
</feature>
<evidence type="ECO:0000313" key="3">
    <source>
        <dbReference type="Proteomes" id="UP000237105"/>
    </source>
</evidence>
<feature type="non-terminal residue" evidence="2">
    <location>
        <position position="1"/>
    </location>
</feature>
<dbReference type="EMBL" id="JXTB01000218">
    <property type="protein sequence ID" value="PON52483.1"/>
    <property type="molecule type" value="Genomic_DNA"/>
</dbReference>